<evidence type="ECO:0000259" key="5">
    <source>
        <dbReference type="PROSITE" id="PS50937"/>
    </source>
</evidence>
<gene>
    <name evidence="6" type="ORF">PM738_07315</name>
</gene>
<feature type="transmembrane region" description="Helical" evidence="4">
    <location>
        <begin position="131"/>
        <end position="151"/>
    </location>
</feature>
<dbReference type="GO" id="GO:0003677">
    <property type="term" value="F:DNA binding"/>
    <property type="evidence" value="ECO:0007669"/>
    <property type="project" value="UniProtKB-KW"/>
</dbReference>
<dbReference type="SMART" id="SM00422">
    <property type="entry name" value="HTH_MERR"/>
    <property type="match status" value="1"/>
</dbReference>
<keyword evidence="4" id="KW-0812">Transmembrane</keyword>
<dbReference type="EMBL" id="JAQLKE010000009">
    <property type="protein sequence ID" value="MDB7083604.1"/>
    <property type="molecule type" value="Genomic_DNA"/>
</dbReference>
<dbReference type="InterPro" id="IPR047057">
    <property type="entry name" value="MerR_fam"/>
</dbReference>
<dbReference type="RefSeq" id="WP_003534487.1">
    <property type="nucleotide sequence ID" value="NZ_AP031443.1"/>
</dbReference>
<protein>
    <submittedName>
        <fullName evidence="6">MerR family transcriptional regulator</fullName>
    </submittedName>
</protein>
<keyword evidence="4" id="KW-0472">Membrane</keyword>
<dbReference type="GeneID" id="64196390"/>
<evidence type="ECO:0000256" key="3">
    <source>
        <dbReference type="ARBA" id="ARBA00023163"/>
    </source>
</evidence>
<dbReference type="Gene3D" id="1.10.1660.10">
    <property type="match status" value="1"/>
</dbReference>
<dbReference type="InterPro" id="IPR009061">
    <property type="entry name" value="DNA-bd_dom_put_sf"/>
</dbReference>
<comment type="caution">
    <text evidence="6">The sequence shown here is derived from an EMBL/GenBank/DDBJ whole genome shotgun (WGS) entry which is preliminary data.</text>
</comment>
<dbReference type="InterPro" id="IPR000551">
    <property type="entry name" value="MerR-type_HTH_dom"/>
</dbReference>
<accession>A0A9Q7HTI9</accession>
<sequence>MNIGEVSDYLKITKKAINLYEEKGLLRPNKNSNGYRLYGEEEIKTLKQIKILRSLDFSLSEIKDIIINNEYCFFDNKLSELKIRDYDLQKKIQYLDLVKNDFIQNEIIENIEEYRELLIRESKEEIKDKNIYVDFEKILIVVFTFFTTISICGRGRISGEIIIIIYLLILICSTALLHYPQSRKFFYQLYQKLQEYKRKDK</sequence>
<dbReference type="Pfam" id="PF13411">
    <property type="entry name" value="MerR_1"/>
    <property type="match status" value="1"/>
</dbReference>
<keyword evidence="2" id="KW-0238">DNA-binding</keyword>
<dbReference type="PANTHER" id="PTHR30204">
    <property type="entry name" value="REDOX-CYCLING DRUG-SENSING TRANSCRIPTIONAL ACTIVATOR SOXR"/>
    <property type="match status" value="1"/>
</dbReference>
<dbReference type="AlphaFoldDB" id="A0A9Q7HTI9"/>
<dbReference type="Proteomes" id="UP001211987">
    <property type="component" value="Unassembled WGS sequence"/>
</dbReference>
<feature type="domain" description="HTH merR-type" evidence="5">
    <location>
        <begin position="1"/>
        <end position="68"/>
    </location>
</feature>
<name>A0A9Q7HTI9_9FIRM</name>
<dbReference type="GO" id="GO:0003700">
    <property type="term" value="F:DNA-binding transcription factor activity"/>
    <property type="evidence" value="ECO:0007669"/>
    <property type="project" value="InterPro"/>
</dbReference>
<keyword evidence="3" id="KW-0804">Transcription</keyword>
<dbReference type="SUPFAM" id="SSF46955">
    <property type="entry name" value="Putative DNA-binding domain"/>
    <property type="match status" value="1"/>
</dbReference>
<evidence type="ECO:0000256" key="1">
    <source>
        <dbReference type="ARBA" id="ARBA00023015"/>
    </source>
</evidence>
<reference evidence="6" key="1">
    <citation type="submission" date="2023-01" db="EMBL/GenBank/DDBJ databases">
        <title>Human gut microbiome strain richness.</title>
        <authorList>
            <person name="Chen-Liaw A."/>
        </authorList>
    </citation>
    <scope>NUCLEOTIDE SEQUENCE</scope>
    <source>
        <strain evidence="6">1001217st2_G6_1001217B_191108</strain>
    </source>
</reference>
<dbReference type="CDD" id="cd00592">
    <property type="entry name" value="HTH_MerR-like"/>
    <property type="match status" value="1"/>
</dbReference>
<dbReference type="PANTHER" id="PTHR30204:SF94">
    <property type="entry name" value="HEAVY METAL-DEPENDENT TRANSCRIPTIONAL REGULATOR HI_0293-RELATED"/>
    <property type="match status" value="1"/>
</dbReference>
<dbReference type="PROSITE" id="PS50937">
    <property type="entry name" value="HTH_MERR_2"/>
    <property type="match status" value="1"/>
</dbReference>
<proteinExistence type="predicted"/>
<keyword evidence="4" id="KW-1133">Transmembrane helix</keyword>
<evidence type="ECO:0000313" key="6">
    <source>
        <dbReference type="EMBL" id="MDB7083604.1"/>
    </source>
</evidence>
<evidence type="ECO:0000256" key="2">
    <source>
        <dbReference type="ARBA" id="ARBA00023125"/>
    </source>
</evidence>
<evidence type="ECO:0000256" key="4">
    <source>
        <dbReference type="SAM" id="Phobius"/>
    </source>
</evidence>
<feature type="transmembrane region" description="Helical" evidence="4">
    <location>
        <begin position="157"/>
        <end position="179"/>
    </location>
</feature>
<evidence type="ECO:0000313" key="7">
    <source>
        <dbReference type="Proteomes" id="UP001211987"/>
    </source>
</evidence>
<organism evidence="6 7">
    <name type="scientific">Thomasclavelia ramosa</name>
    <dbReference type="NCBI Taxonomy" id="1547"/>
    <lineage>
        <taxon>Bacteria</taxon>
        <taxon>Bacillati</taxon>
        <taxon>Bacillota</taxon>
        <taxon>Erysipelotrichia</taxon>
        <taxon>Erysipelotrichales</taxon>
        <taxon>Coprobacillaceae</taxon>
        <taxon>Thomasclavelia</taxon>
    </lineage>
</organism>
<keyword evidence="1" id="KW-0805">Transcription regulation</keyword>